<proteinExistence type="predicted"/>
<feature type="region of interest" description="Disordered" evidence="1">
    <location>
        <begin position="1"/>
        <end position="34"/>
    </location>
</feature>
<sequence length="184" mass="19084">MADNESEEHGAGDTDPSKNTEPTPPVGDTQASVEDQLVAANSKAKGLESEIVGLKASVEQEKTARTTAEGKVSENATSLAAMQERLTASEGEVATLKTSNDSLNTVDLERRRAAVVAVGASAESVANLNSDELAVLEKTLPGITAKMKIPDQHGFGTGNGNGETADLTAREKISRGMEAESDTS</sequence>
<feature type="compositionally biased region" description="Basic and acidic residues" evidence="1">
    <location>
        <begin position="7"/>
        <end position="18"/>
    </location>
</feature>
<protein>
    <submittedName>
        <fullName evidence="2">Uncharacterized protein</fullName>
    </submittedName>
</protein>
<dbReference type="AlphaFoldDB" id="A0A0F9GHH2"/>
<organism evidence="2">
    <name type="scientific">marine sediment metagenome</name>
    <dbReference type="NCBI Taxonomy" id="412755"/>
    <lineage>
        <taxon>unclassified sequences</taxon>
        <taxon>metagenomes</taxon>
        <taxon>ecological metagenomes</taxon>
    </lineage>
</organism>
<evidence type="ECO:0000256" key="1">
    <source>
        <dbReference type="SAM" id="MobiDB-lite"/>
    </source>
</evidence>
<gene>
    <name evidence="2" type="ORF">LCGC14_1908940</name>
</gene>
<name>A0A0F9GHH2_9ZZZZ</name>
<accession>A0A0F9GHH2</accession>
<feature type="compositionally biased region" description="Basic and acidic residues" evidence="1">
    <location>
        <begin position="168"/>
        <end position="178"/>
    </location>
</feature>
<reference evidence="2" key="1">
    <citation type="journal article" date="2015" name="Nature">
        <title>Complex archaea that bridge the gap between prokaryotes and eukaryotes.</title>
        <authorList>
            <person name="Spang A."/>
            <person name="Saw J.H."/>
            <person name="Jorgensen S.L."/>
            <person name="Zaremba-Niedzwiedzka K."/>
            <person name="Martijn J."/>
            <person name="Lind A.E."/>
            <person name="van Eijk R."/>
            <person name="Schleper C."/>
            <person name="Guy L."/>
            <person name="Ettema T.J."/>
        </authorList>
    </citation>
    <scope>NUCLEOTIDE SEQUENCE</scope>
</reference>
<feature type="region of interest" description="Disordered" evidence="1">
    <location>
        <begin position="148"/>
        <end position="184"/>
    </location>
</feature>
<evidence type="ECO:0000313" key="2">
    <source>
        <dbReference type="EMBL" id="KKL90011.1"/>
    </source>
</evidence>
<comment type="caution">
    <text evidence="2">The sequence shown here is derived from an EMBL/GenBank/DDBJ whole genome shotgun (WGS) entry which is preliminary data.</text>
</comment>
<dbReference type="EMBL" id="LAZR01020128">
    <property type="protein sequence ID" value="KKL90011.1"/>
    <property type="molecule type" value="Genomic_DNA"/>
</dbReference>